<evidence type="ECO:0000256" key="5">
    <source>
        <dbReference type="ARBA" id="ARBA00023136"/>
    </source>
</evidence>
<feature type="transmembrane region" description="Helical" evidence="6">
    <location>
        <begin position="86"/>
        <end position="107"/>
    </location>
</feature>
<evidence type="ECO:0000313" key="8">
    <source>
        <dbReference type="Proteomes" id="UP000031189"/>
    </source>
</evidence>
<accession>A0A0B3VXL5</accession>
<feature type="transmembrane region" description="Helical" evidence="6">
    <location>
        <begin position="7"/>
        <end position="24"/>
    </location>
</feature>
<evidence type="ECO:0000256" key="4">
    <source>
        <dbReference type="ARBA" id="ARBA00022989"/>
    </source>
</evidence>
<protein>
    <submittedName>
        <fullName evidence="7">ABC transporter</fullName>
    </submittedName>
</protein>
<feature type="transmembrane region" description="Helical" evidence="6">
    <location>
        <begin position="233"/>
        <end position="251"/>
    </location>
</feature>
<reference evidence="7 8" key="1">
    <citation type="submission" date="2014-12" db="EMBL/GenBank/DDBJ databases">
        <title>Draft genome sequence of Terrisporobacter sp. 08-306576, isolated from the blood culture of a bacteremia patient.</title>
        <authorList>
            <person name="Lund L.C."/>
            <person name="Sydenham T.V."/>
            <person name="Hogh S.V."/>
            <person name="Skov M.N."/>
            <person name="Kemp M."/>
            <person name="Justesen U.S."/>
        </authorList>
    </citation>
    <scope>NUCLEOTIDE SEQUENCE [LARGE SCALE GENOMIC DNA]</scope>
    <source>
        <strain evidence="7 8">08-306576</strain>
    </source>
</reference>
<dbReference type="RefSeq" id="WP_039679327.1">
    <property type="nucleotide sequence ID" value="NZ_JAXECK010000024.1"/>
</dbReference>
<dbReference type="Pfam" id="PF02653">
    <property type="entry name" value="BPD_transp_2"/>
    <property type="match status" value="1"/>
</dbReference>
<comment type="subcellular location">
    <subcellularLocation>
        <location evidence="1">Cell membrane</location>
        <topology evidence="1">Multi-pass membrane protein</topology>
    </subcellularLocation>
</comment>
<comment type="caution">
    <text evidence="7">The sequence shown here is derived from an EMBL/GenBank/DDBJ whole genome shotgun (WGS) entry which is preliminary data.</text>
</comment>
<evidence type="ECO:0000313" key="7">
    <source>
        <dbReference type="EMBL" id="KHS57548.1"/>
    </source>
</evidence>
<dbReference type="OrthoDB" id="5499919at2"/>
<keyword evidence="3 6" id="KW-0812">Transmembrane</keyword>
<gene>
    <name evidence="7" type="ORF">QX51_07695</name>
</gene>
<dbReference type="STRING" id="1577792.QX51_07695"/>
<feature type="transmembrane region" description="Helical" evidence="6">
    <location>
        <begin position="119"/>
        <end position="139"/>
    </location>
</feature>
<dbReference type="PANTHER" id="PTHR32196">
    <property type="entry name" value="ABC TRANSPORTER PERMEASE PROTEIN YPHD-RELATED-RELATED"/>
    <property type="match status" value="1"/>
</dbReference>
<organism evidence="7 8">
    <name type="scientific">Terrisporobacter othiniensis</name>
    <dbReference type="NCBI Taxonomy" id="1577792"/>
    <lineage>
        <taxon>Bacteria</taxon>
        <taxon>Bacillati</taxon>
        <taxon>Bacillota</taxon>
        <taxon>Clostridia</taxon>
        <taxon>Peptostreptococcales</taxon>
        <taxon>Peptostreptococcaceae</taxon>
        <taxon>Terrisporobacter</taxon>
    </lineage>
</organism>
<feature type="transmembrane region" description="Helical" evidence="6">
    <location>
        <begin position="313"/>
        <end position="331"/>
    </location>
</feature>
<evidence type="ECO:0000256" key="1">
    <source>
        <dbReference type="ARBA" id="ARBA00004651"/>
    </source>
</evidence>
<name>A0A0B3VXL5_9FIRM</name>
<dbReference type="EMBL" id="JWHR01000070">
    <property type="protein sequence ID" value="KHS57548.1"/>
    <property type="molecule type" value="Genomic_DNA"/>
</dbReference>
<feature type="transmembrane region" description="Helical" evidence="6">
    <location>
        <begin position="182"/>
        <end position="201"/>
    </location>
</feature>
<dbReference type="GO" id="GO:0022857">
    <property type="term" value="F:transmembrane transporter activity"/>
    <property type="evidence" value="ECO:0007669"/>
    <property type="project" value="InterPro"/>
</dbReference>
<feature type="transmembrane region" description="Helical" evidence="6">
    <location>
        <begin position="284"/>
        <end position="301"/>
    </location>
</feature>
<dbReference type="InterPro" id="IPR001851">
    <property type="entry name" value="ABC_transp_permease"/>
</dbReference>
<sequence length="338" mass="37425">MKIKKPQIIISGFLCLLIIIAYKLNMEMSELFSRSFVKFVMNGVLVLAMIPMINVGVGMNFGLPIGIIAGLLGMCISIQFRLSGFVGFLMAILVSIPIAIIFGVLYGKILNHVKGKEDIAAMFIGFAFIPIMNFFWTIAPFSNREMLYPIGGKGLRPKISLDNYFGRVLNDLWIVKVNNIEIPVGLIMFYAVIAILMYLYFNSRKGKLMEAVGENEIFCTLSGVDIDKTRIKAVVISTIIAGVGIIVYAQSYGFVELYGSPSSFTFPAISSILIGGCIGKKATLFHAILGTFLYQSIYLLSTPIANELLVPEMAEIIRMIITNGIILYAFLKQERRTT</sequence>
<proteinExistence type="predicted"/>
<dbReference type="AlphaFoldDB" id="A0A0B3VXL5"/>
<dbReference type="PANTHER" id="PTHR32196:SF15">
    <property type="entry name" value="SUGAR ABC TRANSPORTER PERMEASE PROTEIN"/>
    <property type="match status" value="1"/>
</dbReference>
<feature type="transmembrane region" description="Helical" evidence="6">
    <location>
        <begin position="61"/>
        <end position="80"/>
    </location>
</feature>
<dbReference type="GO" id="GO:0005886">
    <property type="term" value="C:plasma membrane"/>
    <property type="evidence" value="ECO:0007669"/>
    <property type="project" value="UniProtKB-SubCell"/>
</dbReference>
<evidence type="ECO:0000256" key="2">
    <source>
        <dbReference type="ARBA" id="ARBA00022475"/>
    </source>
</evidence>
<keyword evidence="2" id="KW-1003">Cell membrane</keyword>
<keyword evidence="5 6" id="KW-0472">Membrane</keyword>
<keyword evidence="4 6" id="KW-1133">Transmembrane helix</keyword>
<evidence type="ECO:0000256" key="3">
    <source>
        <dbReference type="ARBA" id="ARBA00022692"/>
    </source>
</evidence>
<feature type="transmembrane region" description="Helical" evidence="6">
    <location>
        <begin position="36"/>
        <end position="54"/>
    </location>
</feature>
<evidence type="ECO:0000256" key="6">
    <source>
        <dbReference type="SAM" id="Phobius"/>
    </source>
</evidence>
<dbReference type="Proteomes" id="UP000031189">
    <property type="component" value="Unassembled WGS sequence"/>
</dbReference>
<keyword evidence="8" id="KW-1185">Reference proteome</keyword>
<feature type="transmembrane region" description="Helical" evidence="6">
    <location>
        <begin position="257"/>
        <end position="277"/>
    </location>
</feature>